<dbReference type="GO" id="GO:0008757">
    <property type="term" value="F:S-adenosylmethionine-dependent methyltransferase activity"/>
    <property type="evidence" value="ECO:0007669"/>
    <property type="project" value="UniProtKB-ARBA"/>
</dbReference>
<dbReference type="InterPro" id="IPR038899">
    <property type="entry name" value="METTL22"/>
</dbReference>
<reference evidence="1 2" key="1">
    <citation type="submission" date="2017-10" db="EMBL/GenBank/DDBJ databases">
        <title>A novel species of cold-tolerant Malassezia isolated from bats.</title>
        <authorList>
            <person name="Lorch J.M."/>
            <person name="Palmer J.M."/>
            <person name="Vanderwolf K.J."/>
            <person name="Schmidt K.Z."/>
            <person name="Verant M.L."/>
            <person name="Weller T.J."/>
            <person name="Blehert D.S."/>
        </authorList>
    </citation>
    <scope>NUCLEOTIDE SEQUENCE [LARGE SCALE GENOMIC DNA]</scope>
    <source>
        <strain evidence="1 2">NWHC:44797-103</strain>
    </source>
</reference>
<dbReference type="PANTHER" id="PTHR23108:SF0">
    <property type="entry name" value="METHYLTRANSFERASE-LIKE PROTEIN 22"/>
    <property type="match status" value="1"/>
</dbReference>
<accession>A0A2N1JHC9</accession>
<organism evidence="1 2">
    <name type="scientific">Malassezia vespertilionis</name>
    <dbReference type="NCBI Taxonomy" id="2020962"/>
    <lineage>
        <taxon>Eukaryota</taxon>
        <taxon>Fungi</taxon>
        <taxon>Dikarya</taxon>
        <taxon>Basidiomycota</taxon>
        <taxon>Ustilaginomycotina</taxon>
        <taxon>Malasseziomycetes</taxon>
        <taxon>Malasseziales</taxon>
        <taxon>Malasseziaceae</taxon>
        <taxon>Malassezia</taxon>
    </lineage>
</organism>
<dbReference type="OrthoDB" id="433955at2759"/>
<evidence type="ECO:0008006" key="3">
    <source>
        <dbReference type="Google" id="ProtNLM"/>
    </source>
</evidence>
<dbReference type="Pfam" id="PF10294">
    <property type="entry name" value="Methyltransf_16"/>
    <property type="match status" value="1"/>
</dbReference>
<evidence type="ECO:0000313" key="2">
    <source>
        <dbReference type="Proteomes" id="UP000232875"/>
    </source>
</evidence>
<dbReference type="GO" id="GO:0005634">
    <property type="term" value="C:nucleus"/>
    <property type="evidence" value="ECO:0007669"/>
    <property type="project" value="TreeGrafter"/>
</dbReference>
<name>A0A2N1JHC9_9BASI</name>
<dbReference type="Gene3D" id="3.40.50.150">
    <property type="entry name" value="Vaccinia Virus protein VP39"/>
    <property type="match status" value="1"/>
</dbReference>
<dbReference type="PANTHER" id="PTHR23108">
    <property type="entry name" value="METHYLTRANSFERASE-RELATED"/>
    <property type="match status" value="1"/>
</dbReference>
<sequence>MLAARAAALPPSAALPRLRSQPDAARLEEVLGYLECLYAPSLTLSMDESLDPMRADVTERQYAMNWLARIVGEGAAWVVDGEQERAILERSAAILTASSSGLDTAELVREFAFPLGATPTLKLTVRDAPLPPSSIESVHGAAEAAAAVGMQTYGSSVIMSDWLVRNRSFFHASPEVVSPFTVVELGAGTGIVGMVAASVFSSTLHPTNVYITDYHASVMKNLQHNVDAYLNAASGECEHVKVVCEPLDWRALHMLLHPGDDAGVACRIPPPQSASLLLAADVVYDPRHATWVLSAIAHLLRQPDTDPDARAHILVPIRNAGRLAGLHATIDTAIAACQAAPRHGYLSAAAWDATTRVDIYGLW</sequence>
<dbReference type="AlphaFoldDB" id="A0A2N1JHC9"/>
<dbReference type="STRING" id="2020962.A0A2N1JHC9"/>
<dbReference type="Proteomes" id="UP000232875">
    <property type="component" value="Unassembled WGS sequence"/>
</dbReference>
<proteinExistence type="predicted"/>
<gene>
    <name evidence="1" type="ORF">MVES_000375</name>
</gene>
<keyword evidence="2" id="KW-1185">Reference proteome</keyword>
<dbReference type="SUPFAM" id="SSF53335">
    <property type="entry name" value="S-adenosyl-L-methionine-dependent methyltransferases"/>
    <property type="match status" value="1"/>
</dbReference>
<dbReference type="InterPro" id="IPR019410">
    <property type="entry name" value="Methyltransf_16"/>
</dbReference>
<evidence type="ECO:0000313" key="1">
    <source>
        <dbReference type="EMBL" id="PKI85959.1"/>
    </source>
</evidence>
<dbReference type="EMBL" id="KZ454987">
    <property type="protein sequence ID" value="PKI85959.1"/>
    <property type="molecule type" value="Genomic_DNA"/>
</dbReference>
<protein>
    <recommendedName>
        <fullName evidence="3">S-adenosylmethionine-dependent methyltransferase</fullName>
    </recommendedName>
</protein>
<dbReference type="InterPro" id="IPR029063">
    <property type="entry name" value="SAM-dependent_MTases_sf"/>
</dbReference>
<dbReference type="GO" id="GO:0008276">
    <property type="term" value="F:protein methyltransferase activity"/>
    <property type="evidence" value="ECO:0007669"/>
    <property type="project" value="InterPro"/>
</dbReference>